<dbReference type="InterPro" id="IPR051559">
    <property type="entry name" value="HIF_prolyl_hydroxylases"/>
</dbReference>
<evidence type="ECO:0000256" key="4">
    <source>
        <dbReference type="ARBA" id="ARBA00022964"/>
    </source>
</evidence>
<dbReference type="InterPro" id="IPR005123">
    <property type="entry name" value="Oxoglu/Fe-dep_dioxygenase_dom"/>
</dbReference>
<sequence length="432" mass="48057">METWETPNWEQLAPGGWWRVVHHPAVYAMIRPIEPLLPNNSGYNYSNMVKLCAESGRDCFTISQIHIVGEVLAMTAESSWDEEESCYWLRLRDEGNFGQQWLRQDGESLGLGVFLEASCFYPETPPALPPGIPGHDVREAHRKALSEVRCVRSAFNQLRDGEATGEAWREVPRLSIADAMLGQCAESRPAEAQRVVGGPAIAHLLREGYVAVHDALNEDLASEFVVQMAKLDNGWNLHAAPQATPGQRGDRLLWIDENIAVGRYGSEAVAKAIGLLKGLASELNPDLTAHHWSKNAAGDAAHAVLTVSPKAQLACYPGDGARYICHQDNRFRPSHGTRLNSRELTAILYGNPADWDAHRDGGALKLYPQTEDFESPPLPDHPSVCFSPKAGTLVIFFSSLWHEVLPAYRPRRALTMWILRPEEEESWMPTVF</sequence>
<evidence type="ECO:0000313" key="8">
    <source>
        <dbReference type="EMBL" id="OLQ04044.1"/>
    </source>
</evidence>
<dbReference type="GO" id="GO:0071456">
    <property type="term" value="P:cellular response to hypoxia"/>
    <property type="evidence" value="ECO:0007669"/>
    <property type="project" value="TreeGrafter"/>
</dbReference>
<reference evidence="8 9" key="1">
    <citation type="submission" date="2016-02" db="EMBL/GenBank/DDBJ databases">
        <title>Genome analysis of coral dinoflagellate symbionts highlights evolutionary adaptations to a symbiotic lifestyle.</title>
        <authorList>
            <person name="Aranda M."/>
            <person name="Li Y."/>
            <person name="Liew Y.J."/>
            <person name="Baumgarten S."/>
            <person name="Simakov O."/>
            <person name="Wilson M."/>
            <person name="Piel J."/>
            <person name="Ashoor H."/>
            <person name="Bougouffa S."/>
            <person name="Bajic V.B."/>
            <person name="Ryu T."/>
            <person name="Ravasi T."/>
            <person name="Bayer T."/>
            <person name="Micklem G."/>
            <person name="Kim H."/>
            <person name="Bhak J."/>
            <person name="Lajeunesse T.C."/>
            <person name="Voolstra C.R."/>
        </authorList>
    </citation>
    <scope>NUCLEOTIDE SEQUENCE [LARGE SCALE GENOMIC DNA]</scope>
    <source>
        <strain evidence="8 9">CCMP2467</strain>
    </source>
</reference>
<comment type="caution">
    <text evidence="8">The sequence shown here is derived from an EMBL/GenBank/DDBJ whole genome shotgun (WGS) entry which is preliminary data.</text>
</comment>
<keyword evidence="4" id="KW-0223">Dioxygenase</keyword>
<proteinExistence type="predicted"/>
<name>A0A1Q9E9D7_SYMMI</name>
<dbReference type="InterPro" id="IPR044862">
    <property type="entry name" value="Pro_4_hyd_alph_FE2OG_OXY"/>
</dbReference>
<evidence type="ECO:0000313" key="9">
    <source>
        <dbReference type="Proteomes" id="UP000186817"/>
    </source>
</evidence>
<evidence type="ECO:0000256" key="1">
    <source>
        <dbReference type="ARBA" id="ARBA00001961"/>
    </source>
</evidence>
<dbReference type="Gene3D" id="2.60.120.620">
    <property type="entry name" value="q2cbj1_9rhob like domain"/>
    <property type="match status" value="1"/>
</dbReference>
<keyword evidence="9" id="KW-1185">Reference proteome</keyword>
<dbReference type="Proteomes" id="UP000186817">
    <property type="component" value="Unassembled WGS sequence"/>
</dbReference>
<evidence type="ECO:0000259" key="7">
    <source>
        <dbReference type="PROSITE" id="PS51471"/>
    </source>
</evidence>
<dbReference type="PANTHER" id="PTHR12907">
    <property type="entry name" value="EGL NINE HOMOLOG-RELATED"/>
    <property type="match status" value="1"/>
</dbReference>
<keyword evidence="2" id="KW-0479">Metal-binding</keyword>
<dbReference type="PANTHER" id="PTHR12907:SF26">
    <property type="entry name" value="HIF PROLYL HYDROXYLASE, ISOFORM C"/>
    <property type="match status" value="1"/>
</dbReference>
<keyword evidence="3" id="KW-0847">Vitamin C</keyword>
<gene>
    <name evidence="8" type="primary">Egln1</name>
    <name evidence="8" type="ORF">AK812_SmicGene12908</name>
</gene>
<dbReference type="GO" id="GO:0031543">
    <property type="term" value="F:peptidyl-proline dioxygenase activity"/>
    <property type="evidence" value="ECO:0007669"/>
    <property type="project" value="TreeGrafter"/>
</dbReference>
<comment type="cofactor">
    <cofactor evidence="1">
        <name>L-ascorbate</name>
        <dbReference type="ChEBI" id="CHEBI:38290"/>
    </cofactor>
</comment>
<dbReference type="InterPro" id="IPR006620">
    <property type="entry name" value="Pro_4_hyd_alph"/>
</dbReference>
<evidence type="ECO:0000256" key="5">
    <source>
        <dbReference type="ARBA" id="ARBA00023002"/>
    </source>
</evidence>
<protein>
    <submittedName>
        <fullName evidence="8">Egl nine-like 1</fullName>
    </submittedName>
</protein>
<accession>A0A1Q9E9D7</accession>
<dbReference type="AlphaFoldDB" id="A0A1Q9E9D7"/>
<keyword evidence="5" id="KW-0560">Oxidoreductase</keyword>
<feature type="domain" description="Fe2OG dioxygenase" evidence="7">
    <location>
        <begin position="307"/>
        <end position="420"/>
    </location>
</feature>
<dbReference type="PROSITE" id="PS51471">
    <property type="entry name" value="FE2OG_OXY"/>
    <property type="match status" value="1"/>
</dbReference>
<dbReference type="GO" id="GO:0031418">
    <property type="term" value="F:L-ascorbic acid binding"/>
    <property type="evidence" value="ECO:0007669"/>
    <property type="project" value="UniProtKB-KW"/>
</dbReference>
<keyword evidence="6" id="KW-0408">Iron</keyword>
<dbReference type="SUPFAM" id="SSF51197">
    <property type="entry name" value="Clavaminate synthase-like"/>
    <property type="match status" value="1"/>
</dbReference>
<dbReference type="OrthoDB" id="76265at2759"/>
<dbReference type="GO" id="GO:0008198">
    <property type="term" value="F:ferrous iron binding"/>
    <property type="evidence" value="ECO:0007669"/>
    <property type="project" value="TreeGrafter"/>
</dbReference>
<evidence type="ECO:0000256" key="3">
    <source>
        <dbReference type="ARBA" id="ARBA00022896"/>
    </source>
</evidence>
<dbReference type="Pfam" id="PF13640">
    <property type="entry name" value="2OG-FeII_Oxy_3"/>
    <property type="match status" value="1"/>
</dbReference>
<dbReference type="SMART" id="SM00702">
    <property type="entry name" value="P4Hc"/>
    <property type="match status" value="1"/>
</dbReference>
<evidence type="ECO:0000256" key="2">
    <source>
        <dbReference type="ARBA" id="ARBA00022723"/>
    </source>
</evidence>
<evidence type="ECO:0000256" key="6">
    <source>
        <dbReference type="ARBA" id="ARBA00023004"/>
    </source>
</evidence>
<organism evidence="8 9">
    <name type="scientific">Symbiodinium microadriaticum</name>
    <name type="common">Dinoflagellate</name>
    <name type="synonym">Zooxanthella microadriatica</name>
    <dbReference type="NCBI Taxonomy" id="2951"/>
    <lineage>
        <taxon>Eukaryota</taxon>
        <taxon>Sar</taxon>
        <taxon>Alveolata</taxon>
        <taxon>Dinophyceae</taxon>
        <taxon>Suessiales</taxon>
        <taxon>Symbiodiniaceae</taxon>
        <taxon>Symbiodinium</taxon>
    </lineage>
</organism>
<dbReference type="EMBL" id="LSRX01000219">
    <property type="protein sequence ID" value="OLQ04044.1"/>
    <property type="molecule type" value="Genomic_DNA"/>
</dbReference>